<feature type="compositionally biased region" description="Basic residues" evidence="1">
    <location>
        <begin position="35"/>
        <end position="52"/>
    </location>
</feature>
<evidence type="ECO:0000313" key="4">
    <source>
        <dbReference type="Proteomes" id="UP001212152"/>
    </source>
</evidence>
<proteinExistence type="predicted"/>
<keyword evidence="4" id="KW-1185">Reference proteome</keyword>
<evidence type="ECO:0000313" key="3">
    <source>
        <dbReference type="EMBL" id="KAJ3178814.1"/>
    </source>
</evidence>
<feature type="region of interest" description="Disordered" evidence="1">
    <location>
        <begin position="1"/>
        <end position="59"/>
    </location>
</feature>
<sequence>MTNKRKQPHQTQAPQQGQQTQSNNAALESASTTRAAKKQRQQKQPKQPKKPKQPAETKVPDIDNYQLSIYYPAWVPAQKVYKGDLEKRLSDEIKDFVAFITLSDSEVEKRNKIVKKIDDAVRKHVPGAYVELFGSGRTTLALKNSDLDMVIFDPTPSELTVQKQLRKWINPLRSYLTRAMVIGARVPIMQAKADGVSVDISLNQSGGLSSFEVIRRLMAEYPQLRPLVVLLKHFLRIRDLNSAASSSLGSYAITLWVASFLKVHALMMPRRYESGDVKLGTVFLDFLKTFGEGGSFDFDAMGLDAGNNEEPICDNPAGSV</sequence>
<dbReference type="CDD" id="cd05402">
    <property type="entry name" value="NT_PAP_TUTase"/>
    <property type="match status" value="1"/>
</dbReference>
<dbReference type="PANTHER" id="PTHR23092">
    <property type="entry name" value="POLY(A) RNA POLYMERASE"/>
    <property type="match status" value="1"/>
</dbReference>
<dbReference type="PANTHER" id="PTHR23092:SF15">
    <property type="entry name" value="INACTIVE NON-CANONICAL POLY(A) RNA POLYMERASE PROTEIN TRF4-2-RELATED"/>
    <property type="match status" value="1"/>
</dbReference>
<dbReference type="Pfam" id="PF22600">
    <property type="entry name" value="MTPAP-like_central"/>
    <property type="match status" value="1"/>
</dbReference>
<feature type="domain" description="Poly(A) RNA polymerase mitochondrial-like central palm" evidence="2">
    <location>
        <begin position="89"/>
        <end position="214"/>
    </location>
</feature>
<organism evidence="3 4">
    <name type="scientific">Geranomyces variabilis</name>
    <dbReference type="NCBI Taxonomy" id="109894"/>
    <lineage>
        <taxon>Eukaryota</taxon>
        <taxon>Fungi</taxon>
        <taxon>Fungi incertae sedis</taxon>
        <taxon>Chytridiomycota</taxon>
        <taxon>Chytridiomycota incertae sedis</taxon>
        <taxon>Chytridiomycetes</taxon>
        <taxon>Spizellomycetales</taxon>
        <taxon>Powellomycetaceae</taxon>
        <taxon>Geranomyces</taxon>
    </lineage>
</organism>
<dbReference type="AlphaFoldDB" id="A0AAD5XQN2"/>
<dbReference type="InterPro" id="IPR054708">
    <property type="entry name" value="MTPAP-like_central"/>
</dbReference>
<protein>
    <recommendedName>
        <fullName evidence="2">Poly(A) RNA polymerase mitochondrial-like central palm domain-containing protein</fullName>
    </recommendedName>
</protein>
<reference evidence="3" key="1">
    <citation type="submission" date="2020-05" db="EMBL/GenBank/DDBJ databases">
        <title>Phylogenomic resolution of chytrid fungi.</title>
        <authorList>
            <person name="Stajich J.E."/>
            <person name="Amses K."/>
            <person name="Simmons R."/>
            <person name="Seto K."/>
            <person name="Myers J."/>
            <person name="Bonds A."/>
            <person name="Quandt C.A."/>
            <person name="Barry K."/>
            <person name="Liu P."/>
            <person name="Grigoriev I."/>
            <person name="Longcore J.E."/>
            <person name="James T.Y."/>
        </authorList>
    </citation>
    <scope>NUCLEOTIDE SEQUENCE</scope>
    <source>
        <strain evidence="3">JEL0379</strain>
    </source>
</reference>
<dbReference type="Gene3D" id="1.10.1410.10">
    <property type="match status" value="1"/>
</dbReference>
<dbReference type="GO" id="GO:0031499">
    <property type="term" value="C:TRAMP complex"/>
    <property type="evidence" value="ECO:0007669"/>
    <property type="project" value="TreeGrafter"/>
</dbReference>
<dbReference type="InterPro" id="IPR045862">
    <property type="entry name" value="Trf4-like"/>
</dbReference>
<dbReference type="GO" id="GO:0010605">
    <property type="term" value="P:negative regulation of macromolecule metabolic process"/>
    <property type="evidence" value="ECO:0007669"/>
    <property type="project" value="UniProtKB-ARBA"/>
</dbReference>
<feature type="compositionally biased region" description="Polar residues" evidence="1">
    <location>
        <begin position="22"/>
        <end position="34"/>
    </location>
</feature>
<dbReference type="Gene3D" id="3.30.460.10">
    <property type="entry name" value="Beta Polymerase, domain 2"/>
    <property type="match status" value="1"/>
</dbReference>
<feature type="compositionally biased region" description="Low complexity" evidence="1">
    <location>
        <begin position="9"/>
        <end position="21"/>
    </location>
</feature>
<dbReference type="GO" id="GO:0005730">
    <property type="term" value="C:nucleolus"/>
    <property type="evidence" value="ECO:0007669"/>
    <property type="project" value="TreeGrafter"/>
</dbReference>
<dbReference type="SUPFAM" id="SSF81301">
    <property type="entry name" value="Nucleotidyltransferase"/>
    <property type="match status" value="1"/>
</dbReference>
<dbReference type="Proteomes" id="UP001212152">
    <property type="component" value="Unassembled WGS sequence"/>
</dbReference>
<dbReference type="SUPFAM" id="SSF81631">
    <property type="entry name" value="PAP/OAS1 substrate-binding domain"/>
    <property type="match status" value="1"/>
</dbReference>
<dbReference type="EMBL" id="JADGJQ010000024">
    <property type="protein sequence ID" value="KAJ3178814.1"/>
    <property type="molecule type" value="Genomic_DNA"/>
</dbReference>
<dbReference type="GO" id="GO:0003729">
    <property type="term" value="F:mRNA binding"/>
    <property type="evidence" value="ECO:0007669"/>
    <property type="project" value="TreeGrafter"/>
</dbReference>
<evidence type="ECO:0000256" key="1">
    <source>
        <dbReference type="SAM" id="MobiDB-lite"/>
    </source>
</evidence>
<evidence type="ECO:0000259" key="2">
    <source>
        <dbReference type="Pfam" id="PF22600"/>
    </source>
</evidence>
<dbReference type="InterPro" id="IPR043519">
    <property type="entry name" value="NT_sf"/>
</dbReference>
<accession>A0AAD5XQN2</accession>
<name>A0AAD5XQN2_9FUNG</name>
<comment type="caution">
    <text evidence="3">The sequence shown here is derived from an EMBL/GenBank/DDBJ whole genome shotgun (WGS) entry which is preliminary data.</text>
</comment>
<dbReference type="GO" id="GO:0031123">
    <property type="term" value="P:RNA 3'-end processing"/>
    <property type="evidence" value="ECO:0007669"/>
    <property type="project" value="TreeGrafter"/>
</dbReference>
<dbReference type="GO" id="GO:0043634">
    <property type="term" value="P:polyadenylation-dependent ncRNA catabolic process"/>
    <property type="evidence" value="ECO:0007669"/>
    <property type="project" value="TreeGrafter"/>
</dbReference>
<dbReference type="GO" id="GO:1990817">
    <property type="term" value="F:poly(A) RNA polymerase activity"/>
    <property type="evidence" value="ECO:0007669"/>
    <property type="project" value="InterPro"/>
</dbReference>
<gene>
    <name evidence="3" type="ORF">HDU87_003369</name>
</gene>